<keyword evidence="2" id="KW-1185">Reference proteome</keyword>
<dbReference type="AlphaFoldDB" id="A0A1M6TNN0"/>
<accession>A0A1M6TNN0</accession>
<protein>
    <submittedName>
        <fullName evidence="1">Uncharacterized protein</fullName>
    </submittedName>
</protein>
<dbReference type="EMBL" id="FQZQ01000042">
    <property type="protein sequence ID" value="SHK58551.1"/>
    <property type="molecule type" value="Genomic_DNA"/>
</dbReference>
<evidence type="ECO:0000313" key="1">
    <source>
        <dbReference type="EMBL" id="SHK58551.1"/>
    </source>
</evidence>
<gene>
    <name evidence="1" type="ORF">SAMN05444000_14212</name>
</gene>
<evidence type="ECO:0000313" key="2">
    <source>
        <dbReference type="Proteomes" id="UP000183982"/>
    </source>
</evidence>
<sequence>MVSLIVKSKEFTNQNFGIPGAAEICCIMAFKA</sequence>
<organism evidence="1 2">
    <name type="scientific">Shimia gijangensis</name>
    <dbReference type="NCBI Taxonomy" id="1470563"/>
    <lineage>
        <taxon>Bacteria</taxon>
        <taxon>Pseudomonadati</taxon>
        <taxon>Pseudomonadota</taxon>
        <taxon>Alphaproteobacteria</taxon>
        <taxon>Rhodobacterales</taxon>
        <taxon>Roseobacteraceae</taxon>
    </lineage>
</organism>
<reference evidence="2" key="1">
    <citation type="submission" date="2016-11" db="EMBL/GenBank/DDBJ databases">
        <authorList>
            <person name="Varghese N."/>
            <person name="Submissions S."/>
        </authorList>
    </citation>
    <scope>NUCLEOTIDE SEQUENCE [LARGE SCALE GENOMIC DNA]</scope>
    <source>
        <strain evidence="2">DSM 100564</strain>
    </source>
</reference>
<name>A0A1M6TNN0_9RHOB</name>
<proteinExistence type="predicted"/>
<dbReference type="Proteomes" id="UP000183982">
    <property type="component" value="Unassembled WGS sequence"/>
</dbReference>